<keyword evidence="2" id="KW-1185">Reference proteome</keyword>
<comment type="caution">
    <text evidence="1">The sequence shown here is derived from an EMBL/GenBank/DDBJ whole genome shotgun (WGS) entry which is preliminary data.</text>
</comment>
<protein>
    <submittedName>
        <fullName evidence="1">DUF4221 domain-containing protein</fullName>
    </submittedName>
</protein>
<dbReference type="Proteomes" id="UP000295438">
    <property type="component" value="Unassembled WGS sequence"/>
</dbReference>
<organism evidence="1 2">
    <name type="scientific">Algoriphagus formosus</name>
    <dbReference type="NCBI Taxonomy" id="2007308"/>
    <lineage>
        <taxon>Bacteria</taxon>
        <taxon>Pseudomonadati</taxon>
        <taxon>Bacteroidota</taxon>
        <taxon>Cytophagia</taxon>
        <taxon>Cytophagales</taxon>
        <taxon>Cyclobacteriaceae</taxon>
        <taxon>Algoriphagus</taxon>
    </lineage>
</organism>
<sequence length="384" mass="44623">MEKLEVVLRLKIRLFSLLIFGLFSCSKEKTVPISLSPEVVSKNFHTGNSLGQFYFFNQVRNDSLLVFNVYDHALNIIDTRVDSVVSSIQFEFNGPNAVNEISSFYYHNEDSIFLAENNQAIVLITSRGELKRRYSDFESSFETVEREKVYDNSPSLRFASQLLYNSEEHEIFLYFTSFNQPKKKRIFASYSLKTGKSKSIPIYYPEDYLGKKLDLSKLFLTSATLDGNGFAYIFSGSPRIFRYDFLSSSVSSVVANPPWEKVKADDIPFGPMNTSEKQLFMAENPFYYKIYYDHYRDVYYRLSSPPRPNFNEADFHYVNYNRILVSVLDSNLNLISDFYLPKENTYNVGFSFVTSEGLWISYNSKNQDDENFIKGDLIRIKELS</sequence>
<evidence type="ECO:0000313" key="1">
    <source>
        <dbReference type="EMBL" id="TDK46556.1"/>
    </source>
</evidence>
<dbReference type="Pfam" id="PF13970">
    <property type="entry name" value="DUF4221"/>
    <property type="match status" value="1"/>
</dbReference>
<dbReference type="PROSITE" id="PS51257">
    <property type="entry name" value="PROKAR_LIPOPROTEIN"/>
    <property type="match status" value="1"/>
</dbReference>
<name>A0A4R5V4Z4_9BACT</name>
<dbReference type="RefSeq" id="WP_133390193.1">
    <property type="nucleotide sequence ID" value="NZ_SMUW01000030.1"/>
</dbReference>
<dbReference type="InterPro" id="IPR025316">
    <property type="entry name" value="DUF4221"/>
</dbReference>
<dbReference type="EMBL" id="SMUW01000030">
    <property type="protein sequence ID" value="TDK46556.1"/>
    <property type="molecule type" value="Genomic_DNA"/>
</dbReference>
<gene>
    <name evidence="1" type="ORF">E1898_05770</name>
</gene>
<accession>A0A4R5V4Z4</accession>
<proteinExistence type="predicted"/>
<dbReference type="AlphaFoldDB" id="A0A4R5V4Z4"/>
<evidence type="ECO:0000313" key="2">
    <source>
        <dbReference type="Proteomes" id="UP000295438"/>
    </source>
</evidence>
<reference evidence="1 2" key="1">
    <citation type="submission" date="2019-03" db="EMBL/GenBank/DDBJ databases">
        <title>Algoriphagus aquimaris sp. nov., isolated form marine sediment in Pohang, Korea.</title>
        <authorList>
            <person name="Kim J."/>
            <person name="Yoon S.-H."/>
            <person name="Lee S.-S."/>
        </authorList>
    </citation>
    <scope>NUCLEOTIDE SEQUENCE [LARGE SCALE GENOMIC DNA]</scope>
    <source>
        <strain evidence="1 2">F21</strain>
    </source>
</reference>